<feature type="transmembrane region" description="Helical" evidence="5">
    <location>
        <begin position="128"/>
        <end position="146"/>
    </location>
</feature>
<feature type="transmembrane region" description="Helical" evidence="5">
    <location>
        <begin position="166"/>
        <end position="188"/>
    </location>
</feature>
<reference evidence="6 7" key="2">
    <citation type="submission" date="2021-10" db="EMBL/GenBank/DDBJ databases">
        <authorList>
            <person name="Piombo E."/>
        </authorList>
    </citation>
    <scope>NUCLEOTIDE SEQUENCE [LARGE SCALE GENOMIC DNA]</scope>
</reference>
<feature type="transmembrane region" description="Helical" evidence="5">
    <location>
        <begin position="27"/>
        <end position="45"/>
    </location>
</feature>
<feature type="transmembrane region" description="Helical" evidence="5">
    <location>
        <begin position="52"/>
        <end position="71"/>
    </location>
</feature>
<proteinExistence type="predicted"/>
<sequence>MSPYFPRSDSSNTTGSFKLYHYDPNRGAAGAFVALFIICTIFHLYKLVRCRTWFFIPFIIGLAFEAAGYVGRNISAGETPNWTTGPYVLQSLTLLLGPTLLAASIYMSLGRLIRLLNADRHSLVRTTWLTKVFVLGDVLSFLTQSGGGGMLAKAKTQSDMSMGENIIMGGLFIQIIFFGFFIVVTYIFHRRIVLSPTPASRSIGVPWPQFLYVMYAASVLIMVRSIFRVAEYAGGYSGPLQSSEAYIYIFDATLMFVVAVLFGIWHPGSMMAIKEKGAIPLSGGDSNLYGNSPNYGA</sequence>
<keyword evidence="7" id="KW-1185">Reference proteome</keyword>
<evidence type="ECO:0000256" key="2">
    <source>
        <dbReference type="ARBA" id="ARBA00022692"/>
    </source>
</evidence>
<feature type="transmembrane region" description="Helical" evidence="5">
    <location>
        <begin position="87"/>
        <end position="107"/>
    </location>
</feature>
<accession>A0A9N9UCJ6</accession>
<organism evidence="6 7">
    <name type="scientific">Clonostachys byssicola</name>
    <dbReference type="NCBI Taxonomy" id="160290"/>
    <lineage>
        <taxon>Eukaryota</taxon>
        <taxon>Fungi</taxon>
        <taxon>Dikarya</taxon>
        <taxon>Ascomycota</taxon>
        <taxon>Pezizomycotina</taxon>
        <taxon>Sordariomycetes</taxon>
        <taxon>Hypocreomycetidae</taxon>
        <taxon>Hypocreales</taxon>
        <taxon>Bionectriaceae</taxon>
        <taxon>Clonostachys</taxon>
    </lineage>
</organism>
<name>A0A9N9UCJ6_9HYPO</name>
<protein>
    <submittedName>
        <fullName evidence="6">Uncharacterized protein</fullName>
    </submittedName>
</protein>
<dbReference type="Proteomes" id="UP000754883">
    <property type="component" value="Unassembled WGS sequence"/>
</dbReference>
<dbReference type="GO" id="GO:0016020">
    <property type="term" value="C:membrane"/>
    <property type="evidence" value="ECO:0007669"/>
    <property type="project" value="UniProtKB-SubCell"/>
</dbReference>
<dbReference type="AlphaFoldDB" id="A0A9N9UCJ6"/>
<dbReference type="Pfam" id="PF04479">
    <property type="entry name" value="RTA1"/>
    <property type="match status" value="1"/>
</dbReference>
<dbReference type="InterPro" id="IPR007568">
    <property type="entry name" value="RTA1"/>
</dbReference>
<evidence type="ECO:0000313" key="6">
    <source>
        <dbReference type="EMBL" id="CAG9983982.1"/>
    </source>
</evidence>
<evidence type="ECO:0000313" key="7">
    <source>
        <dbReference type="Proteomes" id="UP000754883"/>
    </source>
</evidence>
<reference evidence="7" key="1">
    <citation type="submission" date="2019-06" db="EMBL/GenBank/DDBJ databases">
        <authorList>
            <person name="Broberg M."/>
        </authorList>
    </citation>
    <scope>NUCLEOTIDE SEQUENCE [LARGE SCALE GENOMIC DNA]</scope>
</reference>
<gene>
    <name evidence="6" type="ORF">CBYS24578_00008487</name>
</gene>
<comment type="subcellular location">
    <subcellularLocation>
        <location evidence="1">Membrane</location>
        <topology evidence="1">Multi-pass membrane protein</topology>
    </subcellularLocation>
</comment>
<keyword evidence="2 5" id="KW-0812">Transmembrane</keyword>
<dbReference type="PANTHER" id="PTHR31465">
    <property type="entry name" value="PROTEIN RTA1-RELATED"/>
    <property type="match status" value="1"/>
</dbReference>
<keyword evidence="4 5" id="KW-0472">Membrane</keyword>
<evidence type="ECO:0000256" key="4">
    <source>
        <dbReference type="ARBA" id="ARBA00023136"/>
    </source>
</evidence>
<keyword evidence="3 5" id="KW-1133">Transmembrane helix</keyword>
<dbReference type="EMBL" id="CABFNO020001379">
    <property type="protein sequence ID" value="CAG9983982.1"/>
    <property type="molecule type" value="Genomic_DNA"/>
</dbReference>
<feature type="transmembrane region" description="Helical" evidence="5">
    <location>
        <begin position="247"/>
        <end position="265"/>
    </location>
</feature>
<dbReference type="OrthoDB" id="3358017at2759"/>
<comment type="caution">
    <text evidence="6">The sequence shown here is derived from an EMBL/GenBank/DDBJ whole genome shotgun (WGS) entry which is preliminary data.</text>
</comment>
<dbReference type="PANTHER" id="PTHR31465:SF35">
    <property type="entry name" value="RTA1 DOMAIN PROTEIN-RELATED"/>
    <property type="match status" value="1"/>
</dbReference>
<evidence type="ECO:0000256" key="3">
    <source>
        <dbReference type="ARBA" id="ARBA00022989"/>
    </source>
</evidence>
<evidence type="ECO:0000256" key="5">
    <source>
        <dbReference type="SAM" id="Phobius"/>
    </source>
</evidence>
<evidence type="ECO:0000256" key="1">
    <source>
        <dbReference type="ARBA" id="ARBA00004141"/>
    </source>
</evidence>
<feature type="transmembrane region" description="Helical" evidence="5">
    <location>
        <begin position="209"/>
        <end position="227"/>
    </location>
</feature>